<dbReference type="SUPFAM" id="SSF54106">
    <property type="entry name" value="LysM domain"/>
    <property type="match status" value="3"/>
</dbReference>
<dbReference type="Pfam" id="PF01476">
    <property type="entry name" value="LysM"/>
    <property type="match status" value="3"/>
</dbReference>
<evidence type="ECO:0000313" key="4">
    <source>
        <dbReference type="Proteomes" id="UP000243887"/>
    </source>
</evidence>
<keyword evidence="4" id="KW-1185">Reference proteome</keyword>
<dbReference type="STRING" id="1150112.SAMN04487893_11766"/>
<dbReference type="RefSeq" id="WP_143077777.1">
    <property type="nucleotide sequence ID" value="NZ_FORU01000017.1"/>
</dbReference>
<dbReference type="PANTHER" id="PTHR33734:SF22">
    <property type="entry name" value="MEMBRANE-BOUND LYTIC MUREIN TRANSGLYCOSYLASE D"/>
    <property type="match status" value="1"/>
</dbReference>
<gene>
    <name evidence="3" type="ORF">SAMN04487893_11766</name>
</gene>
<dbReference type="GO" id="GO:0016788">
    <property type="term" value="F:hydrolase activity, acting on ester bonds"/>
    <property type="evidence" value="ECO:0007669"/>
    <property type="project" value="UniProtKB-ARBA"/>
</dbReference>
<dbReference type="Gene3D" id="3.10.350.10">
    <property type="entry name" value="LysM domain"/>
    <property type="match status" value="3"/>
</dbReference>
<feature type="transmembrane region" description="Helical" evidence="1">
    <location>
        <begin position="7"/>
        <end position="25"/>
    </location>
</feature>
<evidence type="ECO:0000313" key="3">
    <source>
        <dbReference type="EMBL" id="SFJ81816.1"/>
    </source>
</evidence>
<dbReference type="EMBL" id="FORU01000017">
    <property type="protein sequence ID" value="SFJ81816.1"/>
    <property type="molecule type" value="Genomic_DNA"/>
</dbReference>
<evidence type="ECO:0000259" key="2">
    <source>
        <dbReference type="PROSITE" id="PS51782"/>
    </source>
</evidence>
<reference evidence="4" key="1">
    <citation type="submission" date="2016-10" db="EMBL/GenBank/DDBJ databases">
        <authorList>
            <person name="Varghese N."/>
            <person name="Submissions S."/>
        </authorList>
    </citation>
    <scope>NUCLEOTIDE SEQUENCE [LARGE SCALE GENOMIC DNA]</scope>
    <source>
        <strain evidence="4">DSM 26542</strain>
    </source>
</reference>
<dbReference type="OrthoDB" id="9810515at2"/>
<evidence type="ECO:0000256" key="1">
    <source>
        <dbReference type="SAM" id="Phobius"/>
    </source>
</evidence>
<protein>
    <submittedName>
        <fullName evidence="3">LysM domain-containing protein</fullName>
    </submittedName>
</protein>
<dbReference type="PANTHER" id="PTHR33734">
    <property type="entry name" value="LYSM DOMAIN-CONTAINING GPI-ANCHORED PROTEIN 2"/>
    <property type="match status" value="1"/>
</dbReference>
<dbReference type="Proteomes" id="UP000243887">
    <property type="component" value="Unassembled WGS sequence"/>
</dbReference>
<accession>A0A1I3UJ09</accession>
<dbReference type="AlphaFoldDB" id="A0A1I3UJ09"/>
<feature type="domain" description="LysM" evidence="2">
    <location>
        <begin position="587"/>
        <end position="630"/>
    </location>
</feature>
<organism evidence="3 4">
    <name type="scientific">Myroides guanonis</name>
    <dbReference type="NCBI Taxonomy" id="1150112"/>
    <lineage>
        <taxon>Bacteria</taxon>
        <taxon>Pseudomonadati</taxon>
        <taxon>Bacteroidota</taxon>
        <taxon>Flavobacteriia</taxon>
        <taxon>Flavobacteriales</taxon>
        <taxon>Flavobacteriaceae</taxon>
        <taxon>Myroides</taxon>
    </lineage>
</organism>
<keyword evidence="1" id="KW-0472">Membrane</keyword>
<feature type="domain" description="LysM" evidence="2">
    <location>
        <begin position="530"/>
        <end position="573"/>
    </location>
</feature>
<dbReference type="InterPro" id="IPR036514">
    <property type="entry name" value="SGNH_hydro_sf"/>
</dbReference>
<sequence>MKISKSYLLQSFAILVMATGFFLFFKTYLPKKIFSESTKPTNNVVVDSLMLEALEREDSLRLTNKDLKVDSPSELISDEPEHTFKGLVYLDSFFEILHQIELNHKGKARIAYFGDSMTDGDLIVQDLRKNFQQKYGGSGVGFVGITSESANSRGSITHKYSNNWKTQSYLNVKRPLKPFGVNGQVFFAKDTIQPTWIHLKAGTSQTMNTLPSPVLYYGKSNNQHGTVSWVSGKDTIVRKLNPVENLNAIKVSDGAIRDLKVNFNQADSIPIYGFDFTSRVSGVQVDNFSSRGNSGLPLSLLQPSLMNRFQKELQYNLIVLHYGTNVLNYGSYNYGWYTKQMSKVVEHLRSCFPDAAILVISTADKATKYELHMQTDSAVMPLVKAQRKYAIEKHTGFFNLFESMGGKNAMISWVETEPAKANKDYTHFNHRGAQQVGKMVFDYLEKGFEDYKERKENGEVSKPKPQTKEVVVKTSIANTDAKTGDSVSKTSKKVQATDTSRVKTVVVTETKKKEVVKTTAVQPISSGTGIRYTVVEGDTYTLLSQRYGVSIEEIKKANGLHGDALHKDWKIWIPRAKKVNTPVLEGQAHIVKEGETLHSIARRYNTTAGKLKRHNNLDSREVRVGQRLYIMEIKDTTSNSNDTKSKQEVTRLYEVKEGDTLTSLARKFNTTVQRLKELNNLGEDGIEIEQVILVPNVQKEE</sequence>
<dbReference type="InterPro" id="IPR036779">
    <property type="entry name" value="LysM_dom_sf"/>
</dbReference>
<dbReference type="SUPFAM" id="SSF52266">
    <property type="entry name" value="SGNH hydrolase"/>
    <property type="match status" value="1"/>
</dbReference>
<dbReference type="CDD" id="cd00118">
    <property type="entry name" value="LysM"/>
    <property type="match status" value="3"/>
</dbReference>
<dbReference type="InterPro" id="IPR018392">
    <property type="entry name" value="LysM"/>
</dbReference>
<dbReference type="Gene3D" id="2.60.120.1360">
    <property type="match status" value="1"/>
</dbReference>
<dbReference type="SMART" id="SM00257">
    <property type="entry name" value="LysM"/>
    <property type="match status" value="3"/>
</dbReference>
<keyword evidence="1" id="KW-1133">Transmembrane helix</keyword>
<name>A0A1I3UJ09_9FLAO</name>
<keyword evidence="1" id="KW-0812">Transmembrane</keyword>
<dbReference type="Gene3D" id="3.40.50.1110">
    <property type="entry name" value="SGNH hydrolase"/>
    <property type="match status" value="1"/>
</dbReference>
<dbReference type="GO" id="GO:0008932">
    <property type="term" value="F:lytic endotransglycosylase activity"/>
    <property type="evidence" value="ECO:0007669"/>
    <property type="project" value="TreeGrafter"/>
</dbReference>
<feature type="domain" description="LysM" evidence="2">
    <location>
        <begin position="651"/>
        <end position="694"/>
    </location>
</feature>
<dbReference type="PROSITE" id="PS51782">
    <property type="entry name" value="LYSM"/>
    <property type="match status" value="3"/>
</dbReference>
<proteinExistence type="predicted"/>